<dbReference type="EMBL" id="JAHESF010000009">
    <property type="protein sequence ID" value="MBT1697434.1"/>
    <property type="molecule type" value="Genomic_DNA"/>
</dbReference>
<feature type="transmembrane region" description="Helical" evidence="1">
    <location>
        <begin position="6"/>
        <end position="26"/>
    </location>
</feature>
<evidence type="ECO:0000256" key="1">
    <source>
        <dbReference type="SAM" id="Phobius"/>
    </source>
</evidence>
<keyword evidence="1" id="KW-0472">Membrane</keyword>
<keyword evidence="1" id="KW-1133">Transmembrane helix</keyword>
<evidence type="ECO:0000313" key="3">
    <source>
        <dbReference type="Proteomes" id="UP001319200"/>
    </source>
</evidence>
<accession>A0AAP2GIX1</accession>
<dbReference type="RefSeq" id="WP_254163304.1">
    <property type="nucleotide sequence ID" value="NZ_JAHESF010000009.1"/>
</dbReference>
<reference evidence="2 3" key="1">
    <citation type="submission" date="2021-05" db="EMBL/GenBank/DDBJ databases">
        <title>A Polyphasic approach of four new species of the genus Ohtaekwangia: Ohtaekwangia histidinii sp. nov., Ohtaekwangia cretensis sp. nov., Ohtaekwangia indiensis sp. nov., Ohtaekwangia reichenbachii sp. nov. from diverse environment.</title>
        <authorList>
            <person name="Octaviana S."/>
        </authorList>
    </citation>
    <scope>NUCLEOTIDE SEQUENCE [LARGE SCALE GENOMIC DNA]</scope>
    <source>
        <strain evidence="2 3">PWU4</strain>
    </source>
</reference>
<gene>
    <name evidence="2" type="ORF">KK083_11140</name>
</gene>
<sequence>MKPPDISEIIRLASNVSLLLPLAVYLSRFRYATTRVHIIGALIVVSGVCDLIGFVLREGQQSTAVLFNIYYALLFFLLTWFYYEILFLNTRRMVVWIGLAIYLQSLILVTIFVQSFLEYQTLMWVITAVIMIVYSIAYFLYSISTMPMPSLFGYTLMWINSGVLIYFCLNLFLFILGNYVLTRLEPQTSLLIWSFHNVNNIIKNVLFAVGIYFYRRKIVDFE</sequence>
<feature type="transmembrane region" description="Helical" evidence="1">
    <location>
        <begin position="62"/>
        <end position="83"/>
    </location>
</feature>
<feature type="transmembrane region" description="Helical" evidence="1">
    <location>
        <begin position="95"/>
        <end position="116"/>
    </location>
</feature>
<feature type="transmembrane region" description="Helical" evidence="1">
    <location>
        <begin position="122"/>
        <end position="143"/>
    </location>
</feature>
<feature type="transmembrane region" description="Helical" evidence="1">
    <location>
        <begin position="38"/>
        <end position="56"/>
    </location>
</feature>
<feature type="transmembrane region" description="Helical" evidence="1">
    <location>
        <begin position="193"/>
        <end position="214"/>
    </location>
</feature>
<keyword evidence="1" id="KW-0812">Transmembrane</keyword>
<organism evidence="2 3">
    <name type="scientific">Chryseosolibacter histidini</name>
    <dbReference type="NCBI Taxonomy" id="2782349"/>
    <lineage>
        <taxon>Bacteria</taxon>
        <taxon>Pseudomonadati</taxon>
        <taxon>Bacteroidota</taxon>
        <taxon>Cytophagia</taxon>
        <taxon>Cytophagales</taxon>
        <taxon>Chryseotaleaceae</taxon>
        <taxon>Chryseosolibacter</taxon>
    </lineage>
</organism>
<comment type="caution">
    <text evidence="2">The sequence shown here is derived from an EMBL/GenBank/DDBJ whole genome shotgun (WGS) entry which is preliminary data.</text>
</comment>
<protein>
    <submittedName>
        <fullName evidence="2">Uncharacterized protein</fullName>
    </submittedName>
</protein>
<name>A0AAP2GIX1_9BACT</name>
<keyword evidence="3" id="KW-1185">Reference proteome</keyword>
<proteinExistence type="predicted"/>
<dbReference type="Proteomes" id="UP001319200">
    <property type="component" value="Unassembled WGS sequence"/>
</dbReference>
<dbReference type="AlphaFoldDB" id="A0AAP2GIX1"/>
<evidence type="ECO:0000313" key="2">
    <source>
        <dbReference type="EMBL" id="MBT1697434.1"/>
    </source>
</evidence>
<feature type="transmembrane region" description="Helical" evidence="1">
    <location>
        <begin position="155"/>
        <end position="181"/>
    </location>
</feature>